<name>W1Q3D7_ABIDE</name>
<keyword evidence="1" id="KW-0472">Membrane</keyword>
<organism evidence="2 3">
    <name type="scientific">Abiotrophia defectiva ATCC 49176</name>
    <dbReference type="NCBI Taxonomy" id="592010"/>
    <lineage>
        <taxon>Bacteria</taxon>
        <taxon>Bacillati</taxon>
        <taxon>Bacillota</taxon>
        <taxon>Bacilli</taxon>
        <taxon>Lactobacillales</taxon>
        <taxon>Aerococcaceae</taxon>
        <taxon>Abiotrophia</taxon>
    </lineage>
</organism>
<feature type="transmembrane region" description="Helical" evidence="1">
    <location>
        <begin position="393"/>
        <end position="412"/>
    </location>
</feature>
<dbReference type="STRING" id="592010.GCWU000182_001111"/>
<dbReference type="AlphaFoldDB" id="W1Q3D7"/>
<feature type="transmembrane region" description="Helical" evidence="1">
    <location>
        <begin position="199"/>
        <end position="226"/>
    </location>
</feature>
<evidence type="ECO:0000313" key="3">
    <source>
        <dbReference type="Proteomes" id="UP000019050"/>
    </source>
</evidence>
<feature type="transmembrane region" description="Helical" evidence="1">
    <location>
        <begin position="366"/>
        <end position="381"/>
    </location>
</feature>
<feature type="transmembrane region" description="Helical" evidence="1">
    <location>
        <begin position="271"/>
        <end position="296"/>
    </location>
</feature>
<keyword evidence="1" id="KW-0812">Transmembrane</keyword>
<proteinExistence type="predicted"/>
<keyword evidence="3" id="KW-1185">Reference proteome</keyword>
<protein>
    <submittedName>
        <fullName evidence="2">Uncharacterized protein</fullName>
    </submittedName>
</protein>
<feature type="transmembrane region" description="Helical" evidence="1">
    <location>
        <begin position="341"/>
        <end position="360"/>
    </location>
</feature>
<feature type="transmembrane region" description="Helical" evidence="1">
    <location>
        <begin position="302"/>
        <end position="320"/>
    </location>
</feature>
<accession>W1Q3D7</accession>
<reference evidence="2" key="1">
    <citation type="submission" date="2013-06" db="EMBL/GenBank/DDBJ databases">
        <authorList>
            <person name="Weinstock G."/>
            <person name="Sodergren E."/>
            <person name="Clifton S."/>
            <person name="Fulton L."/>
            <person name="Fulton B."/>
            <person name="Courtney L."/>
            <person name="Fronick C."/>
            <person name="Harrison M."/>
            <person name="Strong C."/>
            <person name="Farmer C."/>
            <person name="Delahaunty K."/>
            <person name="Markovic C."/>
            <person name="Hall O."/>
            <person name="Minx P."/>
            <person name="Tomlinson C."/>
            <person name="Mitreva M."/>
            <person name="Nelson J."/>
            <person name="Hou S."/>
            <person name="Wollam A."/>
            <person name="Pepin K.H."/>
            <person name="Johnson M."/>
            <person name="Bhonagiri V."/>
            <person name="Nash W.E."/>
            <person name="Warren W."/>
            <person name="Chinwalla A."/>
            <person name="Mardis E.R."/>
            <person name="Wilson R.K."/>
        </authorList>
    </citation>
    <scope>NUCLEOTIDE SEQUENCE [LARGE SCALE GENOMIC DNA]</scope>
    <source>
        <strain evidence="2">ATCC 49176</strain>
    </source>
</reference>
<feature type="transmembrane region" description="Helical" evidence="1">
    <location>
        <begin position="232"/>
        <end position="251"/>
    </location>
</feature>
<evidence type="ECO:0000256" key="1">
    <source>
        <dbReference type="SAM" id="Phobius"/>
    </source>
</evidence>
<gene>
    <name evidence="2" type="ORF">GCWU000182_001111</name>
</gene>
<keyword evidence="1" id="KW-1133">Transmembrane helix</keyword>
<dbReference type="RefSeq" id="WP_023391755.1">
    <property type="nucleotide sequence ID" value="NZ_KI535340.1"/>
</dbReference>
<dbReference type="GeneID" id="84817641"/>
<dbReference type="Proteomes" id="UP000019050">
    <property type="component" value="Unassembled WGS sequence"/>
</dbReference>
<comment type="caution">
    <text evidence="2">The sequence shown here is derived from an EMBL/GenBank/DDBJ whole genome shotgun (WGS) entry which is preliminary data.</text>
</comment>
<dbReference type="EMBL" id="ACIN03000007">
    <property type="protein sequence ID" value="ESK65636.1"/>
    <property type="molecule type" value="Genomic_DNA"/>
</dbReference>
<sequence length="451" mass="51199">MLAYEILGLEGPTEDEAVLEAAYRQRYEEWQEDAQALAQLEAAYQWALSQRGASQDIASLFNDLDDPSEEKGTDWTDFDLEAWMASGLSGQFSQQVAHNRLAQNLAGVKAQFNDWSTWQQLLVDQANKDWQVPQEDFLLALQALPLETLENKRVLYTLIGYVPSLKGDPDLTQALGQRVNQRWQELVGKSWYPTNRRMLLAGLITTFGSLACFGLQILIWLGIMIWPQAYAVWLPLVASNALVCYCFELQYSTVNNWGHFPHYLDGRGYRYLALSSLPLAGLYLASLVLGLLAVWQETWLPAFGWTFGLLMVLVAVLLLAQRGLGMGAFHFKNQVYDAGQPILYLILAGLVLVTLVAWFLRMSQPNFLIFLLSSFYLYINAKLDPTKKPAGRYLINQVSYLISVSALLVAWRLYQGAFWQVPNIIWWVMALTLVPYLVGTLLARFQSREKE</sequence>
<evidence type="ECO:0000313" key="2">
    <source>
        <dbReference type="EMBL" id="ESK65636.1"/>
    </source>
</evidence>
<feature type="transmembrane region" description="Helical" evidence="1">
    <location>
        <begin position="424"/>
        <end position="445"/>
    </location>
</feature>
<dbReference type="HOGENOM" id="CLU_606393_0_0_9"/>